<comment type="caution">
    <text evidence="1">The sequence shown here is derived from an EMBL/GenBank/DDBJ whole genome shotgun (WGS) entry which is preliminary data.</text>
</comment>
<evidence type="ECO:0008006" key="3">
    <source>
        <dbReference type="Google" id="ProtNLM"/>
    </source>
</evidence>
<dbReference type="Proteomes" id="UP000620139">
    <property type="component" value="Unassembled WGS sequence"/>
</dbReference>
<dbReference type="RefSeq" id="WP_198100045.1">
    <property type="nucleotide sequence ID" value="NZ_JAEDAL010000002.1"/>
</dbReference>
<reference evidence="1" key="1">
    <citation type="submission" date="2020-12" db="EMBL/GenBank/DDBJ databases">
        <title>The genome sequence of Inhella sp. 4Y17.</title>
        <authorList>
            <person name="Liu Y."/>
        </authorList>
    </citation>
    <scope>NUCLEOTIDE SEQUENCE</scope>
    <source>
        <strain evidence="1">4Y10</strain>
    </source>
</reference>
<dbReference type="SUPFAM" id="SSF49373">
    <property type="entry name" value="Invasin/intimin cell-adhesion fragments"/>
    <property type="match status" value="4"/>
</dbReference>
<dbReference type="InterPro" id="IPR008964">
    <property type="entry name" value="Invasin/intimin_cell_adhesion"/>
</dbReference>
<sequence>MFGFVSAMSQAWNRAVASILLLSGLLLLSACGGGGGAPGAPVNGGGGGTTPGTDALSVSLVLTSSSVSQANPATATATVTTAAGAPASGVLVSFAVGEGVGKVSAPSGLTDASGRTTVVLAPLTTTSVGADFLTATIKQGDKTYTAKIGYQVNASAPAVVQVTLGSSTLTPGAQVDVIATLKSSAGAPITNTVVNFTSTLKAVQLSAPSALTNSLGQAVVKATVPAGTSGAGSIGAAALVQGADVSASANFQTGSATVGTLSLALPEELGSGQSINATATLVDAAGAPIKGAVINFRALNGIATTDRPSDVTTAAGVAQAAVVKAAPTAVGAEVVEVRATVAGVELVASRTLRVTTSTTSAARIVIQMPTNPVTATQPGEAIVTVFKANDLRAANTVVNLSTKYDIGKASRMTDLTNGQGQVTVQLQAKSSTASGADELVVTSEVDGVTVTGSAPFRVNSIAAGTLNLELLDINGNKTTTVTSGSPATARAVLRTDGGAPVPGVVVSFSTLLGYGSFSAMTALTDANGAAAVQLRPATTSTSGADTVVARATLNGTALAANAGFQLTATNVAIGSVLVNPALPAQVAAYGQAEVTVNLTGTVPAEPVVVSATSSCIGEGKATLLPATVSTTTGVARFTYRDAGCGAVRTTDSLQISVAGTAANATATIGLTSPAVSAINFTSATPATIYLKGSGYTENSTVRFQVKDANGNGLPARCAQFELVSFAGGLLMEDGTAPVRRKSDANGDFFLRINSGTVPTPVRVRATLVNDANDQCGGGTVSNISTVSSGLSIAVGLPSQLNFSLSQQAINIEGYDRDGTSNTYTIIASDRLANPVPQDTAINFVAEGGGQIQPTGFIKVGGDGLARATVNYVSSEPRPRDGRITILAYALGEKSFLDLNGNNQFDTGEPFQDLGDVFIDRLFNVVYTSGNQISAGFNSTEDQLISLQLPNVDYKSCEAPGSSLLWLSTSIPSLNTGSRCTASMRAYVRRATQTILSTSAANPVWGTRLPQGSYVDAGSSCPVPITRLTGYDGNEVPSTTTIFPTGTTKLYGQGVAGGLSFLAADANAIAFNPMAAGTTVTASGTEGLTVAVVGGSPVPSTGSPSGVYLSYKFDLSKADEGVATVTLRSPITGTGTTFSQFISTRAVPTGMISCP</sequence>
<dbReference type="Gene3D" id="2.60.40.10">
    <property type="entry name" value="Immunoglobulins"/>
    <property type="match status" value="4"/>
</dbReference>
<evidence type="ECO:0000313" key="1">
    <source>
        <dbReference type="EMBL" id="MBH9552432.1"/>
    </source>
</evidence>
<organism evidence="1 2">
    <name type="scientific">Inhella gelatinilytica</name>
    <dbReference type="NCBI Taxonomy" id="2795030"/>
    <lineage>
        <taxon>Bacteria</taxon>
        <taxon>Pseudomonadati</taxon>
        <taxon>Pseudomonadota</taxon>
        <taxon>Betaproteobacteria</taxon>
        <taxon>Burkholderiales</taxon>
        <taxon>Sphaerotilaceae</taxon>
        <taxon>Inhella</taxon>
    </lineage>
</organism>
<dbReference type="AlphaFoldDB" id="A0A931IUZ3"/>
<dbReference type="InterPro" id="IPR013783">
    <property type="entry name" value="Ig-like_fold"/>
</dbReference>
<proteinExistence type="predicted"/>
<name>A0A931IUZ3_9BURK</name>
<gene>
    <name evidence="1" type="ORF">I7X43_06150</name>
</gene>
<evidence type="ECO:0000313" key="2">
    <source>
        <dbReference type="Proteomes" id="UP000620139"/>
    </source>
</evidence>
<protein>
    <recommendedName>
        <fullName evidence="3">Ig-like protein group 1</fullName>
    </recommendedName>
</protein>
<keyword evidence="2" id="KW-1185">Reference proteome</keyword>
<accession>A0A931IUZ3</accession>
<dbReference type="EMBL" id="JAEDAL010000002">
    <property type="protein sequence ID" value="MBH9552432.1"/>
    <property type="molecule type" value="Genomic_DNA"/>
</dbReference>